<feature type="transmembrane region" description="Helical" evidence="1">
    <location>
        <begin position="51"/>
        <end position="72"/>
    </location>
</feature>
<keyword evidence="3" id="KW-1185">Reference proteome</keyword>
<gene>
    <name evidence="2" type="ORF">BXY80_1730</name>
</gene>
<keyword evidence="1" id="KW-0812">Transmembrane</keyword>
<dbReference type="AlphaFoldDB" id="A0A420DKH9"/>
<name>A0A420DKH9_9FLAO</name>
<evidence type="ECO:0000313" key="3">
    <source>
        <dbReference type="Proteomes" id="UP000284892"/>
    </source>
</evidence>
<dbReference type="EMBL" id="RAQJ01000003">
    <property type="protein sequence ID" value="RKE94719.1"/>
    <property type="molecule type" value="Genomic_DNA"/>
</dbReference>
<organism evidence="2 3">
    <name type="scientific">Ichthyenterobacterium magnum</name>
    <dbReference type="NCBI Taxonomy" id="1230530"/>
    <lineage>
        <taxon>Bacteria</taxon>
        <taxon>Pseudomonadati</taxon>
        <taxon>Bacteroidota</taxon>
        <taxon>Flavobacteriia</taxon>
        <taxon>Flavobacteriales</taxon>
        <taxon>Flavobacteriaceae</taxon>
        <taxon>Ichthyenterobacterium</taxon>
    </lineage>
</organism>
<evidence type="ECO:0000256" key="1">
    <source>
        <dbReference type="SAM" id="Phobius"/>
    </source>
</evidence>
<keyword evidence="1" id="KW-0472">Membrane</keyword>
<keyword evidence="1" id="KW-1133">Transmembrane helix</keyword>
<sequence length="185" mass="20867">MKKTTIDTLFETLHNEFNVETPSSGHEHRFLNKLQNQNNVLVNSAAKKSSFWKPFISIAATIIICFGIFTVYQSQQVGSRELASVSPAMAETQTLFTTAIKTELSKLNSEDTPEFQELIVDALFEIKVLEEDYNQLTLGLNVAPDDELIITAMILNFQSRIEVLQNVREKIELAKKQNTTSALQL</sequence>
<comment type="caution">
    <text evidence="2">The sequence shown here is derived from an EMBL/GenBank/DDBJ whole genome shotgun (WGS) entry which is preliminary data.</text>
</comment>
<accession>A0A420DKH9</accession>
<protein>
    <submittedName>
        <fullName evidence="2">Uncharacterized protein</fullName>
    </submittedName>
</protein>
<dbReference type="Proteomes" id="UP000284892">
    <property type="component" value="Unassembled WGS sequence"/>
</dbReference>
<evidence type="ECO:0000313" key="2">
    <source>
        <dbReference type="EMBL" id="RKE94719.1"/>
    </source>
</evidence>
<proteinExistence type="predicted"/>
<reference evidence="2 3" key="1">
    <citation type="submission" date="2018-09" db="EMBL/GenBank/DDBJ databases">
        <title>Genomic Encyclopedia of Archaeal and Bacterial Type Strains, Phase II (KMG-II): from individual species to whole genera.</title>
        <authorList>
            <person name="Goeker M."/>
        </authorList>
    </citation>
    <scope>NUCLEOTIDE SEQUENCE [LARGE SCALE GENOMIC DNA]</scope>
    <source>
        <strain evidence="2 3">DSM 26283</strain>
    </source>
</reference>
<dbReference type="OrthoDB" id="1143801at2"/>
<dbReference type="RefSeq" id="WP_120200990.1">
    <property type="nucleotide sequence ID" value="NZ_RAQJ01000003.1"/>
</dbReference>